<evidence type="ECO:0000259" key="3">
    <source>
        <dbReference type="PROSITE" id="PS50234"/>
    </source>
</evidence>
<dbReference type="InterPro" id="IPR036465">
    <property type="entry name" value="vWFA_dom_sf"/>
</dbReference>
<dbReference type="InterPro" id="IPR031160">
    <property type="entry name" value="F_BAR_dom"/>
</dbReference>
<dbReference type="InterPro" id="IPR027267">
    <property type="entry name" value="AH/BAR_dom_sf"/>
</dbReference>
<sequence>MGRHTKSFVENFWVEDINSSSGFDVLCARMRDGRKLCKEIDDYLRQRSKIETQYVKELQKLNKQDNKEDLGGLEIAWREMKQQTERIAHHHDLAAKQFLNVANELTSFNTEQKKVTKEWEDKVSKLHSAAKNTYAKVNNQQKVYVSKYDENSSAQAALKYNEKHSGNITPKEMDKTRTKADKAKDELEKTDTLYQNLVKQVQEEMSTWEKEMSGLCKKFQDLDEQRIDHLRDYLWKCTNIDSQANVDHDQCCENVRLILEKCDIDNDIDHFITRFKTGNRHPARVEYKGHAKISTPVSNRRLPSIPNSGSHIYADVSCCGEPLDLVFLVDGSSRVSPSDFMQEKAFLSSQTMEYYMSPDRVRIGVLLFSDGVWDTVDFKVSVNNGDYIHKISDMTQPFGDLLINNALKSVKELFRKEGRPDAKRAVVLITSGRSRILWQSFREARQLRQEQIELFAIGVGSGVSRSELIGITSDSFQAGSIKPTSYESTFLFKPHVQLSIIGNNGNKGISNVLPQRSGLIDNQFYKGNSVEQSQRSLLYTGNPNKSKVENINSTNSSRKVISIGEKKNRTGRIRSETKTNTKKTEYPAKMRTQSFIHLPVLVNKKAEEENSIRRVFKNNSGIKRDIKSNKSYNKIEQKDSKLKSSKKTYSRAKSVNDIFATPRDSKTNAWNNLFDMKGITLPTTKSNTDGREKAKSSTSDHLKVGYKYETQDIPEGLPKSSVSLNDEPLLGIRKQTIWDAIVESVEPLTKRQHNSMKQNVTISEVETPKVFGDHKNKIVVDNKEASFGKTFQHTRFGPSRDRKFR</sequence>
<feature type="region of interest" description="Disordered" evidence="2">
    <location>
        <begin position="165"/>
        <end position="184"/>
    </location>
</feature>
<dbReference type="Proteomes" id="UP000683360">
    <property type="component" value="Unassembled WGS sequence"/>
</dbReference>
<dbReference type="Gene3D" id="1.20.1270.60">
    <property type="entry name" value="Arfaptin homology (AH) domain/BAR domain"/>
    <property type="match status" value="1"/>
</dbReference>
<dbReference type="PANTHER" id="PTHR23065:SF61">
    <property type="entry name" value="PROLINE-SERINE-THREONINE PHOSPHATASE-INTERACTING PROTEIN 2-LIKE"/>
    <property type="match status" value="1"/>
</dbReference>
<dbReference type="PRINTS" id="PR00453">
    <property type="entry name" value="VWFADOMAIN"/>
</dbReference>
<dbReference type="SUPFAM" id="SSF53300">
    <property type="entry name" value="vWA-like"/>
    <property type="match status" value="1"/>
</dbReference>
<dbReference type="Pfam" id="PF00092">
    <property type="entry name" value="VWA"/>
    <property type="match status" value="1"/>
</dbReference>
<evidence type="ECO:0000259" key="4">
    <source>
        <dbReference type="PROSITE" id="PS51741"/>
    </source>
</evidence>
<proteinExistence type="predicted"/>
<dbReference type="SMART" id="SM00055">
    <property type="entry name" value="FCH"/>
    <property type="match status" value="1"/>
</dbReference>
<reference evidence="5" key="1">
    <citation type="submission" date="2021-03" db="EMBL/GenBank/DDBJ databases">
        <authorList>
            <person name="Bekaert M."/>
        </authorList>
    </citation>
    <scope>NUCLEOTIDE SEQUENCE</scope>
</reference>
<dbReference type="CDD" id="cd01450">
    <property type="entry name" value="vWFA_subfamily_ECM"/>
    <property type="match status" value="1"/>
</dbReference>
<dbReference type="GO" id="GO:0005737">
    <property type="term" value="C:cytoplasm"/>
    <property type="evidence" value="ECO:0007669"/>
    <property type="project" value="TreeGrafter"/>
</dbReference>
<comment type="caution">
    <text evidence="5">The sequence shown here is derived from an EMBL/GenBank/DDBJ whole genome shotgun (WGS) entry which is preliminary data.</text>
</comment>
<keyword evidence="1" id="KW-0175">Coiled coil</keyword>
<name>A0A8S3T279_MYTED</name>
<dbReference type="AlphaFoldDB" id="A0A8S3T279"/>
<dbReference type="Gene3D" id="3.40.50.410">
    <property type="entry name" value="von Willebrand factor, type A domain"/>
    <property type="match status" value="1"/>
</dbReference>
<gene>
    <name evidence="5" type="ORF">MEDL_38198</name>
</gene>
<dbReference type="OrthoDB" id="10255964at2759"/>
<dbReference type="SMART" id="SM00327">
    <property type="entry name" value="VWA"/>
    <property type="match status" value="1"/>
</dbReference>
<keyword evidence="6" id="KW-1185">Reference proteome</keyword>
<dbReference type="EMBL" id="CAJPWZ010001832">
    <property type="protein sequence ID" value="CAG2225038.1"/>
    <property type="molecule type" value="Genomic_DNA"/>
</dbReference>
<feature type="domain" description="VWFA" evidence="3">
    <location>
        <begin position="324"/>
        <end position="500"/>
    </location>
</feature>
<dbReference type="GO" id="GO:0030041">
    <property type="term" value="P:actin filament polymerization"/>
    <property type="evidence" value="ECO:0007669"/>
    <property type="project" value="TreeGrafter"/>
</dbReference>
<dbReference type="SUPFAM" id="SSF103657">
    <property type="entry name" value="BAR/IMD domain-like"/>
    <property type="match status" value="1"/>
</dbReference>
<accession>A0A8S3T279</accession>
<dbReference type="GO" id="GO:0005884">
    <property type="term" value="C:actin filament"/>
    <property type="evidence" value="ECO:0007669"/>
    <property type="project" value="TreeGrafter"/>
</dbReference>
<protein>
    <submittedName>
        <fullName evidence="5">PSTPIP1</fullName>
    </submittedName>
</protein>
<dbReference type="InterPro" id="IPR001060">
    <property type="entry name" value="FCH_dom"/>
</dbReference>
<evidence type="ECO:0000313" key="6">
    <source>
        <dbReference type="Proteomes" id="UP000683360"/>
    </source>
</evidence>
<dbReference type="InterPro" id="IPR002035">
    <property type="entry name" value="VWF_A"/>
</dbReference>
<evidence type="ECO:0000313" key="5">
    <source>
        <dbReference type="EMBL" id="CAG2225038.1"/>
    </source>
</evidence>
<evidence type="ECO:0000256" key="1">
    <source>
        <dbReference type="PROSITE-ProRule" id="PRU01077"/>
    </source>
</evidence>
<organism evidence="5 6">
    <name type="scientific">Mytilus edulis</name>
    <name type="common">Blue mussel</name>
    <dbReference type="NCBI Taxonomy" id="6550"/>
    <lineage>
        <taxon>Eukaryota</taxon>
        <taxon>Metazoa</taxon>
        <taxon>Spiralia</taxon>
        <taxon>Lophotrochozoa</taxon>
        <taxon>Mollusca</taxon>
        <taxon>Bivalvia</taxon>
        <taxon>Autobranchia</taxon>
        <taxon>Pteriomorphia</taxon>
        <taxon>Mytilida</taxon>
        <taxon>Mytiloidea</taxon>
        <taxon>Mytilidae</taxon>
        <taxon>Mytilinae</taxon>
        <taxon>Mytilus</taxon>
    </lineage>
</organism>
<dbReference type="PANTHER" id="PTHR23065">
    <property type="entry name" value="PROLINE-SERINE-THREONINE PHOSPHATASE INTERACTING PROTEIN 1"/>
    <property type="match status" value="1"/>
</dbReference>
<dbReference type="GO" id="GO:0005886">
    <property type="term" value="C:plasma membrane"/>
    <property type="evidence" value="ECO:0007669"/>
    <property type="project" value="TreeGrafter"/>
</dbReference>
<evidence type="ECO:0000256" key="2">
    <source>
        <dbReference type="SAM" id="MobiDB-lite"/>
    </source>
</evidence>
<feature type="domain" description="F-BAR" evidence="4">
    <location>
        <begin position="6"/>
        <end position="267"/>
    </location>
</feature>
<dbReference type="GO" id="GO:0051015">
    <property type="term" value="F:actin filament binding"/>
    <property type="evidence" value="ECO:0007669"/>
    <property type="project" value="TreeGrafter"/>
</dbReference>
<dbReference type="PROSITE" id="PS51741">
    <property type="entry name" value="F_BAR"/>
    <property type="match status" value="1"/>
</dbReference>
<dbReference type="Pfam" id="PF00611">
    <property type="entry name" value="FCH"/>
    <property type="match status" value="1"/>
</dbReference>
<dbReference type="PROSITE" id="PS50234">
    <property type="entry name" value="VWFA"/>
    <property type="match status" value="1"/>
</dbReference>